<dbReference type="PANTHER" id="PTHR45920">
    <property type="entry name" value="FORMIN HOMOLOGY 2 DOMAIN CONTAINING, ISOFORM I"/>
    <property type="match status" value="1"/>
</dbReference>
<dbReference type="KEGG" id="epa:110248577"/>
<dbReference type="Gene3D" id="1.25.10.10">
    <property type="entry name" value="Leucine-rich Repeat Variant"/>
    <property type="match status" value="1"/>
</dbReference>
<organism evidence="3 4">
    <name type="scientific">Exaiptasia diaphana</name>
    <name type="common">Tropical sea anemone</name>
    <name type="synonym">Aiptasia pulchella</name>
    <dbReference type="NCBI Taxonomy" id="2652724"/>
    <lineage>
        <taxon>Eukaryota</taxon>
        <taxon>Metazoa</taxon>
        <taxon>Cnidaria</taxon>
        <taxon>Anthozoa</taxon>
        <taxon>Hexacorallia</taxon>
        <taxon>Actiniaria</taxon>
        <taxon>Aiptasiidae</taxon>
        <taxon>Exaiptasia</taxon>
    </lineage>
</organism>
<dbReference type="Proteomes" id="UP000887567">
    <property type="component" value="Unplaced"/>
</dbReference>
<dbReference type="Pfam" id="PF18382">
    <property type="entry name" value="Formin_GBD_N"/>
    <property type="match status" value="1"/>
</dbReference>
<evidence type="ECO:0000259" key="2">
    <source>
        <dbReference type="Pfam" id="PF18382"/>
    </source>
</evidence>
<evidence type="ECO:0000313" key="4">
    <source>
        <dbReference type="Proteomes" id="UP000887567"/>
    </source>
</evidence>
<dbReference type="RefSeq" id="XP_020910778.1">
    <property type="nucleotide sequence ID" value="XM_021055119.2"/>
</dbReference>
<accession>A0A913XW73</accession>
<evidence type="ECO:0000313" key="3">
    <source>
        <dbReference type="EnsemblMetazoa" id="XP_020910778.1"/>
    </source>
</evidence>
<evidence type="ECO:0000256" key="1">
    <source>
        <dbReference type="SAM" id="MobiDB-lite"/>
    </source>
</evidence>
<dbReference type="GO" id="GO:0051015">
    <property type="term" value="F:actin filament binding"/>
    <property type="evidence" value="ECO:0007669"/>
    <property type="project" value="TreeGrafter"/>
</dbReference>
<feature type="region of interest" description="Disordered" evidence="1">
    <location>
        <begin position="1"/>
        <end position="41"/>
    </location>
</feature>
<dbReference type="GeneID" id="110248577"/>
<dbReference type="InterPro" id="IPR011989">
    <property type="entry name" value="ARM-like"/>
</dbReference>
<dbReference type="GO" id="GO:0005856">
    <property type="term" value="C:cytoskeleton"/>
    <property type="evidence" value="ECO:0007669"/>
    <property type="project" value="TreeGrafter"/>
</dbReference>
<proteinExistence type="predicted"/>
<dbReference type="PANTHER" id="PTHR45920:SF4">
    <property type="entry name" value="FORMIN HOMOLOGY 2 DOMAIN CONTAINING, ISOFORM I"/>
    <property type="match status" value="1"/>
</dbReference>
<name>A0A913XW73_EXADI</name>
<dbReference type="GO" id="GO:0005737">
    <property type="term" value="C:cytoplasm"/>
    <property type="evidence" value="ECO:0007669"/>
    <property type="project" value="TreeGrafter"/>
</dbReference>
<dbReference type="GO" id="GO:0030866">
    <property type="term" value="P:cortical actin cytoskeleton organization"/>
    <property type="evidence" value="ECO:0007669"/>
    <property type="project" value="TreeGrafter"/>
</dbReference>
<dbReference type="InterPro" id="IPR041387">
    <property type="entry name" value="FHOD1_GBD_N"/>
</dbReference>
<sequence>MREPALNSSRDRRRNGSRESTSNPQRSRRSGASALASNEKLRKVQTEATVSDVKMALTCKVQYLDDTDPFASTNFPEPTRPPTYTFHLNIPLCQQVDGLHRLLCAPHAIDDVALQLSHNGCYLELENTLEEQADLLEGFLDSRKNTIILRTSLSVRVHNCIGKV</sequence>
<dbReference type="OMA" id="MAVITCR"/>
<dbReference type="OrthoDB" id="9806920at2759"/>
<reference evidence="3" key="1">
    <citation type="submission" date="2022-11" db="UniProtKB">
        <authorList>
            <consortium name="EnsemblMetazoa"/>
        </authorList>
    </citation>
    <scope>IDENTIFICATION</scope>
</reference>
<dbReference type="AlphaFoldDB" id="A0A913XW73"/>
<feature type="domain" description="FHOD1 N-terminal GTPase-binding" evidence="2">
    <location>
        <begin position="58"/>
        <end position="141"/>
    </location>
</feature>
<dbReference type="EnsemblMetazoa" id="XM_021055119.2">
    <property type="protein sequence ID" value="XP_020910778.1"/>
    <property type="gene ID" value="LOC110248577"/>
</dbReference>
<keyword evidence="4" id="KW-1185">Reference proteome</keyword>
<protein>
    <recommendedName>
        <fullName evidence="2">FHOD1 N-terminal GTPase-binding domain-containing protein</fullName>
    </recommendedName>
</protein>